<dbReference type="Proteomes" id="UP000075683">
    <property type="component" value="Unassembled WGS sequence"/>
</dbReference>
<name>A0A150LZ45_9BACI</name>
<evidence type="ECO:0008006" key="3">
    <source>
        <dbReference type="Google" id="ProtNLM"/>
    </source>
</evidence>
<evidence type="ECO:0000313" key="1">
    <source>
        <dbReference type="EMBL" id="KYD17483.1"/>
    </source>
</evidence>
<evidence type="ECO:0000313" key="2">
    <source>
        <dbReference type="Proteomes" id="UP000075683"/>
    </source>
</evidence>
<sequence>MAALFLSVFLYFGFQGERAAAFYIPEPIDPGWGGGGGSGGGETDYCGTEIDPSRPYGNPYEGSPFQEETTTGYSITFTGSQPVYQETLSKSDFRLYKHIEVAEKVRVYQKYYYESINGGTCDEVSDGIYIKTVTKSTDTKKEQLSSSNLSLTTRGSKGSGTLTYVAAYSVNGNEVARKEVDTYWVKSVDVKLNTSLRDWHMEPGSYFGLFNCTVTYGNGKNFPCDEDNNDASGAKALIENIRISSLEKNMRSVASQTVDKSQVLIKNQYEKNRPGPYGYYPRISYWSESAYKNRLNGKLESSSTADVRGGTGVVYRYPFGDLYVVAYKDKNTGKSDYDYVRAWHLAFVDVEDETRSPNKKEIYDQHHVWSQSYDRTKQVIGNVSCKIYYFGPVDAWTCGPTIKPNTVVKINGKDYAHSSGTYRMANIYSGYHSVGNYYEYIKYSFSYTDGQYEAEDEDYRLIIYAQKTKVNNMVVEIKEKSNGSAEAQVKSTNPVQTVIVKETHKNGKATPKTYSTGTPEPFYWRAYAETYENFAKPSCEVTYAPSKVNPSYIYKRNCSNMMFYEFSSVTNNDLCIIDWEDMTVAPCDDANRGTNPGSDDNMVGAQFTYSYGQPVREARYIYLDNGAMAYQTILFLYPTKIDIKFSDDYTYQDEPYPTTTCTKYYPGAPKYGVNAFTRSCLDRMYITKDTGQNNKMGQPRKITFKYVNNNYSDQATLTRVYANKLTIKAPAKSGKSGFRGYFYATLTWQDGTTKDVSKKRNMWRSYVTNTGETVNYIGESWENGYVDTKGERHKPRAINDFYIPDPISKNYTIEAVYPKTVYNNGLYPGQNYVTDVYAPATGRTTFRLIGIKRI</sequence>
<accession>A0A150LZ45</accession>
<dbReference type="RefSeq" id="WP_061569171.1">
    <property type="nucleotide sequence ID" value="NZ_LQYT01000056.1"/>
</dbReference>
<organism evidence="1 2">
    <name type="scientific">Caldibacillus debilis</name>
    <dbReference type="NCBI Taxonomy" id="301148"/>
    <lineage>
        <taxon>Bacteria</taxon>
        <taxon>Bacillati</taxon>
        <taxon>Bacillota</taxon>
        <taxon>Bacilli</taxon>
        <taxon>Bacillales</taxon>
        <taxon>Bacillaceae</taxon>
        <taxon>Caldibacillus</taxon>
    </lineage>
</organism>
<dbReference type="EMBL" id="LQYT01000056">
    <property type="protein sequence ID" value="KYD17483.1"/>
    <property type="molecule type" value="Genomic_DNA"/>
</dbReference>
<gene>
    <name evidence="1" type="ORF">B4135_2505</name>
</gene>
<protein>
    <recommendedName>
        <fullName evidence="3">DUF5704 domain-containing protein</fullName>
    </recommendedName>
</protein>
<reference evidence="1 2" key="1">
    <citation type="submission" date="2016-01" db="EMBL/GenBank/DDBJ databases">
        <title>Draft Genome Sequences of Seven Thermophilic Sporeformers Isolated from Foods.</title>
        <authorList>
            <person name="Berendsen E.M."/>
            <person name="Wells-Bennik M.H."/>
            <person name="Krawcyk A.O."/>
            <person name="De Jong A."/>
            <person name="Holsappel S."/>
            <person name="Eijlander R.T."/>
            <person name="Kuipers O.P."/>
        </authorList>
    </citation>
    <scope>NUCLEOTIDE SEQUENCE [LARGE SCALE GENOMIC DNA]</scope>
    <source>
        <strain evidence="1 2">B4135</strain>
    </source>
</reference>
<dbReference type="AlphaFoldDB" id="A0A150LZ45"/>
<comment type="caution">
    <text evidence="1">The sequence shown here is derived from an EMBL/GenBank/DDBJ whole genome shotgun (WGS) entry which is preliminary data.</text>
</comment>
<proteinExistence type="predicted"/>